<dbReference type="Pfam" id="PF17762">
    <property type="entry name" value="HTH_ParB"/>
    <property type="match status" value="1"/>
</dbReference>
<protein>
    <recommendedName>
        <fullName evidence="4">HTH cro/C1-type domain-containing protein</fullName>
    </recommendedName>
</protein>
<evidence type="ECO:0000259" key="4">
    <source>
        <dbReference type="PROSITE" id="PS50943"/>
    </source>
</evidence>
<evidence type="ECO:0000256" key="1">
    <source>
        <dbReference type="ARBA" id="ARBA00006295"/>
    </source>
</evidence>
<reference evidence="5 6" key="1">
    <citation type="journal article" date="2016" name="Nat. Commun.">
        <title>Thousands of microbial genomes shed light on interconnected biogeochemical processes in an aquifer system.</title>
        <authorList>
            <person name="Anantharaman K."/>
            <person name="Brown C.T."/>
            <person name="Hug L.A."/>
            <person name="Sharon I."/>
            <person name="Castelle C.J."/>
            <person name="Probst A.J."/>
            <person name="Thomas B.C."/>
            <person name="Singh A."/>
            <person name="Wilkins M.J."/>
            <person name="Karaoz U."/>
            <person name="Brodie E.L."/>
            <person name="Williams K.H."/>
            <person name="Hubbard S.S."/>
            <person name="Banfield J.F."/>
        </authorList>
    </citation>
    <scope>NUCLEOTIDE SEQUENCE [LARGE SCALE GENOMIC DNA]</scope>
</reference>
<dbReference type="InterPro" id="IPR001387">
    <property type="entry name" value="Cro/C1-type_HTH"/>
</dbReference>
<dbReference type="SMART" id="SM00470">
    <property type="entry name" value="ParB"/>
    <property type="match status" value="1"/>
</dbReference>
<dbReference type="InterPro" id="IPR036086">
    <property type="entry name" value="ParB/Sulfiredoxin_sf"/>
</dbReference>
<dbReference type="InterPro" id="IPR057240">
    <property type="entry name" value="ParB_dimer_C"/>
</dbReference>
<keyword evidence="3" id="KW-0238">DNA-binding</keyword>
<dbReference type="PANTHER" id="PTHR33375:SF1">
    <property type="entry name" value="CHROMOSOME-PARTITIONING PROTEIN PARB-RELATED"/>
    <property type="match status" value="1"/>
</dbReference>
<comment type="similarity">
    <text evidence="1">Belongs to the ParB family.</text>
</comment>
<dbReference type="AlphaFoldDB" id="A0A1F7UVH8"/>
<dbReference type="PROSITE" id="PS50943">
    <property type="entry name" value="HTH_CROC1"/>
    <property type="match status" value="1"/>
</dbReference>
<dbReference type="GO" id="GO:0007059">
    <property type="term" value="P:chromosome segregation"/>
    <property type="evidence" value="ECO:0007669"/>
    <property type="project" value="UniProtKB-KW"/>
</dbReference>
<dbReference type="GO" id="GO:0005694">
    <property type="term" value="C:chromosome"/>
    <property type="evidence" value="ECO:0007669"/>
    <property type="project" value="TreeGrafter"/>
</dbReference>
<dbReference type="Gene3D" id="1.10.10.2830">
    <property type="match status" value="1"/>
</dbReference>
<dbReference type="Pfam" id="PF02195">
    <property type="entry name" value="ParB_N"/>
    <property type="match status" value="1"/>
</dbReference>
<dbReference type="FunFam" id="1.10.10.2830:FF:000001">
    <property type="entry name" value="Chromosome partitioning protein ParB"/>
    <property type="match status" value="1"/>
</dbReference>
<dbReference type="PANTHER" id="PTHR33375">
    <property type="entry name" value="CHROMOSOME-PARTITIONING PROTEIN PARB-RELATED"/>
    <property type="match status" value="1"/>
</dbReference>
<organism evidence="5 6">
    <name type="scientific">Candidatus Uhrbacteria bacterium RIFCSPLOWO2_01_FULL_47_25</name>
    <dbReference type="NCBI Taxonomy" id="1802402"/>
    <lineage>
        <taxon>Bacteria</taxon>
        <taxon>Candidatus Uhriibacteriota</taxon>
    </lineage>
</organism>
<comment type="caution">
    <text evidence="5">The sequence shown here is derived from an EMBL/GenBank/DDBJ whole genome shotgun (WGS) entry which is preliminary data.</text>
</comment>
<feature type="domain" description="HTH cro/C1-type" evidence="4">
    <location>
        <begin position="111"/>
        <end position="136"/>
    </location>
</feature>
<dbReference type="Proteomes" id="UP000176846">
    <property type="component" value="Unassembled WGS sequence"/>
</dbReference>
<dbReference type="InterPro" id="IPR003115">
    <property type="entry name" value="ParB_N"/>
</dbReference>
<name>A0A1F7UVH8_9BACT</name>
<dbReference type="FunFam" id="3.90.1530.30:FF:000001">
    <property type="entry name" value="Chromosome partitioning protein ParB"/>
    <property type="match status" value="1"/>
</dbReference>
<dbReference type="GO" id="GO:0003677">
    <property type="term" value="F:DNA binding"/>
    <property type="evidence" value="ECO:0007669"/>
    <property type="project" value="UniProtKB-KW"/>
</dbReference>
<proteinExistence type="inferred from homology"/>
<evidence type="ECO:0000256" key="2">
    <source>
        <dbReference type="ARBA" id="ARBA00022829"/>
    </source>
</evidence>
<evidence type="ECO:0000313" key="6">
    <source>
        <dbReference type="Proteomes" id="UP000176846"/>
    </source>
</evidence>
<keyword evidence="2" id="KW-0159">Chromosome partition</keyword>
<sequence>MPDLKTIPIGSIEPNPFQPRQEFRAEDLTDLANSIRQHGILQPLVVAEQPNSRFRLIVGERRWRAAKQAGLSNVPVIVRTASDEEQLELALVENIQRQDLNPLERARGYEQLMKRFGLTQDEVAKKMGKSRSAVANSLRLLSLPEMIQKAIGEGRLAEGHAKIIAGLDSRDLQMRFFERVVQTNASVRETERAAKKIQTKKHTEHSSAASSNDTISEYRQILERALSTKVEINHRKGTGSLTVHFYSEEELREIVKKVIGKD</sequence>
<dbReference type="EMBL" id="MGEK01000025">
    <property type="protein sequence ID" value="OGL81744.1"/>
    <property type="molecule type" value="Genomic_DNA"/>
</dbReference>
<dbReference type="NCBIfam" id="TIGR00180">
    <property type="entry name" value="parB_part"/>
    <property type="match status" value="1"/>
</dbReference>
<dbReference type="SUPFAM" id="SSF109709">
    <property type="entry name" value="KorB DNA-binding domain-like"/>
    <property type="match status" value="1"/>
</dbReference>
<dbReference type="InterPro" id="IPR004437">
    <property type="entry name" value="ParB/RepB/Spo0J"/>
</dbReference>
<evidence type="ECO:0000313" key="5">
    <source>
        <dbReference type="EMBL" id="OGL81744.1"/>
    </source>
</evidence>
<evidence type="ECO:0000256" key="3">
    <source>
        <dbReference type="ARBA" id="ARBA00023125"/>
    </source>
</evidence>
<gene>
    <name evidence="5" type="ORF">A2936_04905</name>
</gene>
<dbReference type="Pfam" id="PF23552">
    <property type="entry name" value="ParB_C"/>
    <property type="match status" value="1"/>
</dbReference>
<accession>A0A1F7UVH8</accession>
<dbReference type="InterPro" id="IPR050336">
    <property type="entry name" value="Chromosome_partition/occlusion"/>
</dbReference>
<dbReference type="InterPro" id="IPR041468">
    <property type="entry name" value="HTH_ParB/Spo0J"/>
</dbReference>
<dbReference type="CDD" id="cd16393">
    <property type="entry name" value="SPO0J_N"/>
    <property type="match status" value="1"/>
</dbReference>
<dbReference type="Gene3D" id="3.90.1530.30">
    <property type="match status" value="1"/>
</dbReference>
<dbReference type="SUPFAM" id="SSF110849">
    <property type="entry name" value="ParB/Sulfiredoxin"/>
    <property type="match status" value="1"/>
</dbReference>